<reference evidence="1 2" key="1">
    <citation type="submission" date="2014-04" db="EMBL/GenBank/DDBJ databases">
        <title>Evolutionary Origins and Diversification of the Mycorrhizal Mutualists.</title>
        <authorList>
            <consortium name="DOE Joint Genome Institute"/>
            <consortium name="Mycorrhizal Genomics Consortium"/>
            <person name="Kohler A."/>
            <person name="Kuo A."/>
            <person name="Nagy L.G."/>
            <person name="Floudas D."/>
            <person name="Copeland A."/>
            <person name="Barry K.W."/>
            <person name="Cichocki N."/>
            <person name="Veneault-Fourrey C."/>
            <person name="LaButti K."/>
            <person name="Lindquist E.A."/>
            <person name="Lipzen A."/>
            <person name="Lundell T."/>
            <person name="Morin E."/>
            <person name="Murat C."/>
            <person name="Riley R."/>
            <person name="Ohm R."/>
            <person name="Sun H."/>
            <person name="Tunlid A."/>
            <person name="Henrissat B."/>
            <person name="Grigoriev I.V."/>
            <person name="Hibbett D.S."/>
            <person name="Martin F."/>
        </authorList>
    </citation>
    <scope>NUCLEOTIDE SEQUENCE [LARGE SCALE GENOMIC DNA]</scope>
    <source>
        <strain evidence="1 2">FD-317 M1</strain>
    </source>
</reference>
<feature type="non-terminal residue" evidence="1">
    <location>
        <position position="1"/>
    </location>
</feature>
<keyword evidence="2" id="KW-1185">Reference proteome</keyword>
<accession>A0A0D0CJT0</accession>
<dbReference type="EMBL" id="KN834784">
    <property type="protein sequence ID" value="KIK58672.1"/>
    <property type="molecule type" value="Genomic_DNA"/>
</dbReference>
<sequence>FGDPVADCAQYLLAMAAPYAGDELYANKDQTDHLARFYVYQISGTEHIVIDHAYLYSDNKNCEFKIPSTWLESRNFNIVQWYTLKQSKLNSYEFPDQYNPKRKWMAHSPMGNTYGTAIECLLD</sequence>
<protein>
    <submittedName>
        <fullName evidence="1">Uncharacterized protein</fullName>
    </submittedName>
</protein>
<gene>
    <name evidence="1" type="ORF">GYMLUDRAFT_117633</name>
</gene>
<dbReference type="OrthoDB" id="3205788at2759"/>
<name>A0A0D0CJT0_9AGAR</name>
<organism evidence="1 2">
    <name type="scientific">Collybiopsis luxurians FD-317 M1</name>
    <dbReference type="NCBI Taxonomy" id="944289"/>
    <lineage>
        <taxon>Eukaryota</taxon>
        <taxon>Fungi</taxon>
        <taxon>Dikarya</taxon>
        <taxon>Basidiomycota</taxon>
        <taxon>Agaricomycotina</taxon>
        <taxon>Agaricomycetes</taxon>
        <taxon>Agaricomycetidae</taxon>
        <taxon>Agaricales</taxon>
        <taxon>Marasmiineae</taxon>
        <taxon>Omphalotaceae</taxon>
        <taxon>Collybiopsis</taxon>
        <taxon>Collybiopsis luxurians</taxon>
    </lineage>
</organism>
<dbReference type="HOGENOM" id="CLU_164451_0_0_1"/>
<evidence type="ECO:0000313" key="1">
    <source>
        <dbReference type="EMBL" id="KIK58672.1"/>
    </source>
</evidence>
<dbReference type="Proteomes" id="UP000053593">
    <property type="component" value="Unassembled WGS sequence"/>
</dbReference>
<feature type="non-terminal residue" evidence="1">
    <location>
        <position position="123"/>
    </location>
</feature>
<dbReference type="AlphaFoldDB" id="A0A0D0CJT0"/>
<proteinExistence type="predicted"/>
<evidence type="ECO:0000313" key="2">
    <source>
        <dbReference type="Proteomes" id="UP000053593"/>
    </source>
</evidence>